<feature type="domain" description="AIR9-like A9" evidence="4">
    <location>
        <begin position="968"/>
        <end position="1055"/>
    </location>
</feature>
<feature type="domain" description="AIR9-like A9" evidence="4">
    <location>
        <begin position="1565"/>
        <end position="1636"/>
    </location>
</feature>
<keyword evidence="2" id="KW-0677">Repeat</keyword>
<dbReference type="Gene3D" id="2.60.40.2700">
    <property type="match status" value="3"/>
</dbReference>
<feature type="compositionally biased region" description="Low complexity" evidence="3">
    <location>
        <begin position="142"/>
        <end position="154"/>
    </location>
</feature>
<dbReference type="InterPro" id="IPR025875">
    <property type="entry name" value="Leu-rich_rpt_4"/>
</dbReference>
<feature type="domain" description="AIR9-like A9" evidence="4">
    <location>
        <begin position="1266"/>
        <end position="1349"/>
    </location>
</feature>
<keyword evidence="7" id="KW-1185">Reference proteome</keyword>
<evidence type="ECO:0000313" key="7">
    <source>
        <dbReference type="Proteomes" id="UP001497522"/>
    </source>
</evidence>
<feature type="domain" description="AIR9-like A9" evidence="4">
    <location>
        <begin position="865"/>
        <end position="947"/>
    </location>
</feature>
<feature type="compositionally biased region" description="Polar residues" evidence="3">
    <location>
        <begin position="420"/>
        <end position="430"/>
    </location>
</feature>
<evidence type="ECO:0000256" key="1">
    <source>
        <dbReference type="ARBA" id="ARBA00022614"/>
    </source>
</evidence>
<feature type="compositionally biased region" description="Low complexity" evidence="3">
    <location>
        <begin position="215"/>
        <end position="226"/>
    </location>
</feature>
<keyword evidence="1" id="KW-0433">Leucine-rich repeat</keyword>
<feature type="domain" description="AIR9-like A9" evidence="4">
    <location>
        <begin position="1168"/>
        <end position="1252"/>
    </location>
</feature>
<accession>A0ABP1A2L3</accession>
<dbReference type="Pfam" id="PF23218">
    <property type="entry name" value="PH_AIR9"/>
    <property type="match status" value="1"/>
</dbReference>
<dbReference type="PANTHER" id="PTHR31149:SF11">
    <property type="entry name" value="187-KDA MICROTUBULE-ASSOCIATED PROTEIN AIR9"/>
    <property type="match status" value="1"/>
</dbReference>
<feature type="compositionally biased region" description="Low complexity" evidence="3">
    <location>
        <begin position="92"/>
        <end position="117"/>
    </location>
</feature>
<feature type="compositionally biased region" description="Polar residues" evidence="3">
    <location>
        <begin position="118"/>
        <end position="127"/>
    </location>
</feature>
<feature type="compositionally biased region" description="Polar residues" evidence="3">
    <location>
        <begin position="232"/>
        <end position="242"/>
    </location>
</feature>
<dbReference type="SUPFAM" id="SSF52075">
    <property type="entry name" value="Outer arm dynein light chain 1"/>
    <property type="match status" value="1"/>
</dbReference>
<feature type="region of interest" description="Disordered" evidence="3">
    <location>
        <begin position="275"/>
        <end position="507"/>
    </location>
</feature>
<dbReference type="Gene3D" id="3.80.10.10">
    <property type="entry name" value="Ribonuclease Inhibitor"/>
    <property type="match status" value="2"/>
</dbReference>
<evidence type="ECO:0000259" key="4">
    <source>
        <dbReference type="Pfam" id="PF23197"/>
    </source>
</evidence>
<evidence type="ECO:0008006" key="8">
    <source>
        <dbReference type="Google" id="ProtNLM"/>
    </source>
</evidence>
<dbReference type="InterPro" id="IPR032675">
    <property type="entry name" value="LRR_dom_sf"/>
</dbReference>
<protein>
    <recommendedName>
        <fullName evidence="8">Outer arm dynein light chain 1</fullName>
    </recommendedName>
</protein>
<evidence type="ECO:0000313" key="6">
    <source>
        <dbReference type="EMBL" id="CAK9857214.1"/>
    </source>
</evidence>
<feature type="domain" description="AIR9-like A9" evidence="4">
    <location>
        <begin position="1065"/>
        <end position="1155"/>
    </location>
</feature>
<dbReference type="InterPro" id="IPR001611">
    <property type="entry name" value="Leu-rich_rpt"/>
</dbReference>
<dbReference type="Pfam" id="PF12799">
    <property type="entry name" value="LRR_4"/>
    <property type="match status" value="1"/>
</dbReference>
<sequence length="1990" mass="215836">MDGSLVAEAAAADFVEELVVVENGDGGAWKKDKDLNYQQLAPSLPEESAGVMMISNGNVGSNRRESTAAAVGKRSKDVSSAVRKLDRELLPTTSSSSLLKKSTAGSSSSSSTSGSTTPRAAQRSSYSGGKVAVRRLEEAICSSNSSDGGSDVGVQMSRDSENGGNGNSSGSRRLGAPIMSVLPPPVKTRTRTTTTTKSESAPSTPLIRQSLSGALPPLSIPSSTPTADSRRASFSSVPTSADCNPRRSRVSLSSRSSLTRSVDITAAELRKWAAADAAEKRIPLKASGRPTSSIPSVAGSGSPRTPLTPKTPANFLRRSSSSSSISTPGKLGAKASASSPDGRSKPVVVPPSPSPSSASKQKLQGEANGAATSAASTPPPAARKKLSSSVSLLPSRRTSSLADGSSKLPLSSSPSFSSPGTQRLPTPSTTHIDKRFTSSTTLFSSPPERRLSFGSNNNTKLSSPRSFSSINSNNAAHSKPPSPPTTATDRGPSMLNRRKSLESSRDSSRFLMLPPVADVKGGNDDARLDVRGQKLRSCCDGSLLHLMTTKLEFVYLRDNKLSNLNGIESLKRVKVLDISFNELKGGEEESFFQPLRNCKILQQLYLAGNQISSLRRLPQLPNLEVLSVAQNKIDSLAMESSQPRLQLLAAGRNKITTFKDFPQHLPSLQHLRLEENPILQQGFHPEAQAIMLVGPSLKKFNDRDLSIDEQELASLYPPHAALCIREGWELCAPEEAVDSTMQFLLLQWRKLLPPEFAVKKAHVDLPAEEDQCSCEFLFEKLEEGLGGGSGDSGELVLEYQWFVGGKAPTGFLPVQGAVSSTYWPKHEEVGHCLKVECSILIGERKFGPVFAISAPVSPGTGCPKVLSLEVDGEAVEGSLIKGSAVVAWCGTTPRKSGMSWWRQQENGGSCPPVAIMGAEDSVYKPTLDDVGFRLIFMFTPVTEDGVKVGTKQCAASAVTPVIQAAHPSVSAVHIQGELVEGNVIRGSGKYFGGREGASKFEWLREKSLESGEFKLVSRGKREYSLTDKDAGLRIMFMYTPIDTCGNQGDPVTAMSSKVKLAAPRTENLRILGDMKEGSKVAIGGIFAEGASCVQWFKKSEPGAPAATEYEQLEALSSSKVAKTFCIPSRAVGYYLVAKYMPVRADGESGEPTFIISESIVEMLPPGLTFLNITGDCMEGETLTAQYGYVGGYEGVSQYEWRLHESKSDQGTSIPEARGQLQYRITKQAVNKFLSFRCKPVREDGLHGEWQSMFATERICAGFPTMLSLRILGEPIEGEELHMEKEYWGGEEGHSKVQWFLTQRQDWTQQCEIEGATQQSYTVSVDDLEGMICVSCQPVRSDGVTGPVSVSAPVGPVLPAPPRCEALEIHGSPVEGGSLSFEASYAGGEKGNCTHEWVCVNSNGGEELLSTDDQLDLKSEDVGSQIKLVFTPIRKDGTAGESRSVLSEEVVDGEPEGQELAIPQCFEDVEVAPQRRYFGGREGASEFTWYRTKHKPAEGGHLPKDAHLLCRTEVCTPRLDEVGSYLVLHWVPVRDDGKRAALPIIAYSNPVLPAFPEVCNVAIREVSEGMFVGEGVYYGGLEGQSHICWYRQTAANVCTPIPGAQTKTYVISDDDYTCSLIFGYTPVRSDGVSGNLVTSQPTTPIYPELPRIQKLVVSGKAMEGETLTALEVIPKKGSQQQSLERYTKEIRYQWSRSWQPESLDTYEHLQAQQSCTYKVRTEDVGYCLRCECVVLDVFGRSAEPIVYITSPVVPGFPRLENLEIDGRGYHTSLYAVRGIYSGGREGKSLIQWFRAMAGSPDLIPISGEVGRMYEANVDDVGYTLVAMYTPVREDGVEGGPVTAATAEPIIVDPEVAKEVQLKLDAGSSSVKFEALRDRLPLKTTTHRNNNKQQGFGILERRVVDVSRKRVKVIKPGSRTSFATTELRGTYSPPFHVEVLRSDQHRIKIVMDKENEVELMVQSRHLRDILVLVIRGFSHRFNSTPLNLLLKM</sequence>
<evidence type="ECO:0000259" key="5">
    <source>
        <dbReference type="Pfam" id="PF23218"/>
    </source>
</evidence>
<dbReference type="PANTHER" id="PTHR31149">
    <property type="entry name" value="EXPRESSED PROTEIN"/>
    <property type="match status" value="1"/>
</dbReference>
<organism evidence="6 7">
    <name type="scientific">Sphagnum jensenii</name>
    <dbReference type="NCBI Taxonomy" id="128206"/>
    <lineage>
        <taxon>Eukaryota</taxon>
        <taxon>Viridiplantae</taxon>
        <taxon>Streptophyta</taxon>
        <taxon>Embryophyta</taxon>
        <taxon>Bryophyta</taxon>
        <taxon>Sphagnophytina</taxon>
        <taxon>Sphagnopsida</taxon>
        <taxon>Sphagnales</taxon>
        <taxon>Sphagnaceae</taxon>
        <taxon>Sphagnum</taxon>
    </lineage>
</organism>
<gene>
    <name evidence="6" type="ORF">CSSPJE1EN2_LOCUS209</name>
</gene>
<feature type="region of interest" description="Disordered" evidence="3">
    <location>
        <begin position="141"/>
        <end position="259"/>
    </location>
</feature>
<dbReference type="Proteomes" id="UP001497522">
    <property type="component" value="Chromosome 1"/>
</dbReference>
<dbReference type="InterPro" id="IPR056284">
    <property type="entry name" value="AIR9-like_A9"/>
</dbReference>
<feature type="compositionally biased region" description="Low complexity" evidence="3">
    <location>
        <begin position="387"/>
        <end position="419"/>
    </location>
</feature>
<name>A0ABP1A2L3_9BRYO</name>
<feature type="compositionally biased region" description="Low complexity" evidence="3">
    <location>
        <begin position="250"/>
        <end position="259"/>
    </location>
</feature>
<feature type="domain" description="AIR9-like A9" evidence="4">
    <location>
        <begin position="1758"/>
        <end position="1842"/>
    </location>
</feature>
<reference evidence="6 7" key="1">
    <citation type="submission" date="2024-03" db="EMBL/GenBank/DDBJ databases">
        <authorList>
            <consortium name="ELIXIR-Norway"/>
            <consortium name="Elixir Norway"/>
        </authorList>
    </citation>
    <scope>NUCLEOTIDE SEQUENCE [LARGE SCALE GENOMIC DNA]</scope>
</reference>
<evidence type="ECO:0000256" key="3">
    <source>
        <dbReference type="SAM" id="MobiDB-lite"/>
    </source>
</evidence>
<feature type="compositionally biased region" description="Polar residues" evidence="3">
    <location>
        <begin position="197"/>
        <end position="212"/>
    </location>
</feature>
<dbReference type="EMBL" id="OZ023702">
    <property type="protein sequence ID" value="CAK9857214.1"/>
    <property type="molecule type" value="Genomic_DNA"/>
</dbReference>
<evidence type="ECO:0000256" key="2">
    <source>
        <dbReference type="ARBA" id="ARBA00022737"/>
    </source>
</evidence>
<feature type="compositionally biased region" description="Low complexity" evidence="3">
    <location>
        <begin position="462"/>
        <end position="474"/>
    </location>
</feature>
<feature type="domain" description="AIR9-like A9" evidence="4">
    <location>
        <begin position="1461"/>
        <end position="1538"/>
    </location>
</feature>
<dbReference type="InterPro" id="IPR056287">
    <property type="entry name" value="PH_AIR9"/>
</dbReference>
<feature type="domain" description="AIR9 PH-like" evidence="5">
    <location>
        <begin position="1886"/>
        <end position="1979"/>
    </location>
</feature>
<proteinExistence type="predicted"/>
<dbReference type="Pfam" id="PF23197">
    <property type="entry name" value="IG_AIR9"/>
    <property type="match status" value="9"/>
</dbReference>
<dbReference type="PROSITE" id="PS51450">
    <property type="entry name" value="LRR"/>
    <property type="match status" value="2"/>
</dbReference>
<feature type="region of interest" description="Disordered" evidence="3">
    <location>
        <begin position="54"/>
        <end position="129"/>
    </location>
</feature>
<feature type="domain" description="AIR9-like A9" evidence="4">
    <location>
        <begin position="1363"/>
        <end position="1446"/>
    </location>
</feature>